<dbReference type="SMART" id="SM00470">
    <property type="entry name" value="ParB"/>
    <property type="match status" value="1"/>
</dbReference>
<protein>
    <submittedName>
        <fullName evidence="3">ParB N-terminal domain-containing protein</fullName>
    </submittedName>
</protein>
<reference evidence="3 4" key="1">
    <citation type="journal article" date="2019" name="Int. J. Syst. Evol. Microbiol.">
        <title>The Global Catalogue of Microorganisms (GCM) 10K type strain sequencing project: providing services to taxonomists for standard genome sequencing and annotation.</title>
        <authorList>
            <consortium name="The Broad Institute Genomics Platform"/>
            <consortium name="The Broad Institute Genome Sequencing Center for Infectious Disease"/>
            <person name="Wu L."/>
            <person name="Ma J."/>
        </authorList>
    </citation>
    <scope>NUCLEOTIDE SEQUENCE [LARGE SCALE GENOMIC DNA]</scope>
    <source>
        <strain evidence="3 4">JCM 9383</strain>
    </source>
</reference>
<evidence type="ECO:0000313" key="3">
    <source>
        <dbReference type="EMBL" id="GAA2806049.1"/>
    </source>
</evidence>
<keyword evidence="4" id="KW-1185">Reference proteome</keyword>
<dbReference type="InterPro" id="IPR036086">
    <property type="entry name" value="ParB/Sulfiredoxin_sf"/>
</dbReference>
<dbReference type="SUPFAM" id="SSF110849">
    <property type="entry name" value="ParB/Sulfiredoxin"/>
    <property type="match status" value="1"/>
</dbReference>
<dbReference type="EMBL" id="BAAAUX010000019">
    <property type="protein sequence ID" value="GAA2806049.1"/>
    <property type="molecule type" value="Genomic_DNA"/>
</dbReference>
<evidence type="ECO:0000256" key="1">
    <source>
        <dbReference type="SAM" id="MobiDB-lite"/>
    </source>
</evidence>
<evidence type="ECO:0000313" key="4">
    <source>
        <dbReference type="Proteomes" id="UP001500979"/>
    </source>
</evidence>
<feature type="region of interest" description="Disordered" evidence="1">
    <location>
        <begin position="32"/>
        <end position="56"/>
    </location>
</feature>
<organism evidence="3 4">
    <name type="scientific">Saccharopolyspora taberi</name>
    <dbReference type="NCBI Taxonomy" id="60895"/>
    <lineage>
        <taxon>Bacteria</taxon>
        <taxon>Bacillati</taxon>
        <taxon>Actinomycetota</taxon>
        <taxon>Actinomycetes</taxon>
        <taxon>Pseudonocardiales</taxon>
        <taxon>Pseudonocardiaceae</taxon>
        <taxon>Saccharopolyspora</taxon>
    </lineage>
</organism>
<evidence type="ECO:0000259" key="2">
    <source>
        <dbReference type="SMART" id="SM00470"/>
    </source>
</evidence>
<feature type="region of interest" description="Disordered" evidence="1">
    <location>
        <begin position="251"/>
        <end position="294"/>
    </location>
</feature>
<dbReference type="Proteomes" id="UP001500979">
    <property type="component" value="Unassembled WGS sequence"/>
</dbReference>
<dbReference type="InterPro" id="IPR003115">
    <property type="entry name" value="ParB_N"/>
</dbReference>
<name>A0ABN3VHL4_9PSEU</name>
<feature type="compositionally biased region" description="Polar residues" evidence="1">
    <location>
        <begin position="266"/>
        <end position="278"/>
    </location>
</feature>
<dbReference type="RefSeq" id="WP_344683052.1">
    <property type="nucleotide sequence ID" value="NZ_BAAAUX010000019.1"/>
</dbReference>
<comment type="caution">
    <text evidence="3">The sequence shown here is derived from an EMBL/GenBank/DDBJ whole genome shotgun (WGS) entry which is preliminary data.</text>
</comment>
<gene>
    <name evidence="3" type="ORF">GCM10010470_46630</name>
</gene>
<accession>A0ABN3VHL4</accession>
<sequence>MLPATGRVPAGTAGPIRRLAQIDNVMSYLEGGKMSEGSTATREGASEEDVREPTGQQSIRLDDLPTVMVSIKSLLVDGSPRQAGASDEHIRMLAESEDRLPPIVVHGRSGQVIDGIHRVHAAILRGEDKIEARVYEGTDSDAFLLAVQLNIAHGLPLTRADRTTAAARIIQLHPQWSNRRIATIVGLSAGTVGKLRWRSNSHNAHSTRRVGKDGRVRPASSSAARLEVAKLLSEKPTASIRAIAKEAGVSHSTVHNVRQRVRAGQDPTSQRQGVQESSGAPRPPEICAPRETTEKTGLTCDDDVAAILDNLKADPSLRFKKAGQFLLRWLAQHQVEMTAPKKIAEMVPDHCAGLVAKLARGYAQVWSEFAARLEER</sequence>
<proteinExistence type="predicted"/>
<feature type="domain" description="ParB-like N-terminal" evidence="2">
    <location>
        <begin position="67"/>
        <end position="151"/>
    </location>
</feature>